<dbReference type="InterPro" id="IPR009057">
    <property type="entry name" value="Homeodomain-like_sf"/>
</dbReference>
<evidence type="ECO:0000256" key="2">
    <source>
        <dbReference type="PROSITE-ProRule" id="PRU00335"/>
    </source>
</evidence>
<accession>A0A6H9XPX9</accession>
<dbReference type="GO" id="GO:0003677">
    <property type="term" value="F:DNA binding"/>
    <property type="evidence" value="ECO:0007669"/>
    <property type="project" value="UniProtKB-UniRule"/>
</dbReference>
<dbReference type="AlphaFoldDB" id="A0A6H9XPX9"/>
<dbReference type="RefSeq" id="WP_040431732.1">
    <property type="nucleotide sequence ID" value="NZ_CAUOLB010000006.1"/>
</dbReference>
<dbReference type="InterPro" id="IPR001647">
    <property type="entry name" value="HTH_TetR"/>
</dbReference>
<evidence type="ECO:0000313" key="4">
    <source>
        <dbReference type="EMBL" id="SPW28471.1"/>
    </source>
</evidence>
<proteinExistence type="predicted"/>
<gene>
    <name evidence="4" type="ORF">NCTC10254_01416</name>
</gene>
<dbReference type="EMBL" id="UARK01000011">
    <property type="protein sequence ID" value="SPW28471.1"/>
    <property type="molecule type" value="Genomic_DNA"/>
</dbReference>
<dbReference type="PROSITE" id="PS50977">
    <property type="entry name" value="HTH_TETR_2"/>
    <property type="match status" value="1"/>
</dbReference>
<organism evidence="4 5">
    <name type="scientific">Corynebacterium matruchotii</name>
    <dbReference type="NCBI Taxonomy" id="43768"/>
    <lineage>
        <taxon>Bacteria</taxon>
        <taxon>Bacillati</taxon>
        <taxon>Actinomycetota</taxon>
        <taxon>Actinomycetes</taxon>
        <taxon>Mycobacteriales</taxon>
        <taxon>Corynebacteriaceae</taxon>
        <taxon>Corynebacterium</taxon>
    </lineage>
</organism>
<keyword evidence="1 2" id="KW-0238">DNA-binding</keyword>
<evidence type="ECO:0000313" key="5">
    <source>
        <dbReference type="Proteomes" id="UP000249886"/>
    </source>
</evidence>
<dbReference type="SUPFAM" id="SSF46689">
    <property type="entry name" value="Homeodomain-like"/>
    <property type="match status" value="1"/>
</dbReference>
<name>A0A6H9XPX9_9CORY</name>
<dbReference type="Gene3D" id="1.10.357.10">
    <property type="entry name" value="Tetracycline Repressor, domain 2"/>
    <property type="match status" value="1"/>
</dbReference>
<reference evidence="4 5" key="1">
    <citation type="submission" date="2018-06" db="EMBL/GenBank/DDBJ databases">
        <authorList>
            <consortium name="Pathogen Informatics"/>
            <person name="Doyle S."/>
        </authorList>
    </citation>
    <scope>NUCLEOTIDE SEQUENCE [LARGE SCALE GENOMIC DNA]</scope>
    <source>
        <strain evidence="4 5">NCTC10254</strain>
    </source>
</reference>
<feature type="DNA-binding region" description="H-T-H motif" evidence="2">
    <location>
        <begin position="28"/>
        <end position="47"/>
    </location>
</feature>
<feature type="domain" description="HTH tetR-type" evidence="3">
    <location>
        <begin position="6"/>
        <end position="65"/>
    </location>
</feature>
<protein>
    <submittedName>
        <fullName evidence="4">Bacterial regulatory proteins, tetR family</fullName>
    </submittedName>
</protein>
<sequence length="190" mass="21314">MARPVRFTEDSILDGAARAVEKHGGKVTIAQISTEVGAPTGSIYHRFPSRDHLLIRLWLRAIRRFHVGLLAAPDIAATSRHIPQFCRNHPIDAQVMTLFRHADLIATAPVELRNEVLHINDSAWAKCRDLTQEFYGTTSPELVERMTLAIYWCPYSLVRRYIGQPIPPWLDDATVAATLAIVEAGRTPPE</sequence>
<dbReference type="GeneID" id="84573718"/>
<evidence type="ECO:0000259" key="3">
    <source>
        <dbReference type="PROSITE" id="PS50977"/>
    </source>
</evidence>
<evidence type="ECO:0000256" key="1">
    <source>
        <dbReference type="ARBA" id="ARBA00023125"/>
    </source>
</evidence>
<dbReference type="Proteomes" id="UP000249886">
    <property type="component" value="Unassembled WGS sequence"/>
</dbReference>
<dbReference type="Pfam" id="PF00440">
    <property type="entry name" value="TetR_N"/>
    <property type="match status" value="1"/>
</dbReference>
<comment type="caution">
    <text evidence="4">The sequence shown here is derived from an EMBL/GenBank/DDBJ whole genome shotgun (WGS) entry which is preliminary data.</text>
</comment>